<evidence type="ECO:0000256" key="1">
    <source>
        <dbReference type="ARBA" id="ARBA00022603"/>
    </source>
</evidence>
<dbReference type="HOGENOM" id="CLU_067676_8_0_11"/>
<dbReference type="Proteomes" id="UP000004691">
    <property type="component" value="Unassembled WGS sequence"/>
</dbReference>
<keyword evidence="1 4" id="KW-0489">Methyltransferase</keyword>
<evidence type="ECO:0000313" key="5">
    <source>
        <dbReference type="Proteomes" id="UP000004691"/>
    </source>
</evidence>
<reference evidence="4 5" key="1">
    <citation type="submission" date="2012-01" db="EMBL/GenBank/DDBJ databases">
        <title>Improved High-Quality Draft sequence of Saccharomonospora xinjiangensis XJ-54.</title>
        <authorList>
            <consortium name="US DOE Joint Genome Institute"/>
            <person name="Lucas S."/>
            <person name="Han J."/>
            <person name="Lapidus A."/>
            <person name="Cheng J.-F."/>
            <person name="Goodwin L."/>
            <person name="Pitluck S."/>
            <person name="Peters L."/>
            <person name="Mikhailova N."/>
            <person name="Teshima H."/>
            <person name="Detter J.C."/>
            <person name="Han C."/>
            <person name="Tapia R."/>
            <person name="Land M."/>
            <person name="Hauser L."/>
            <person name="Kyrpides N."/>
            <person name="Ivanova N."/>
            <person name="Pagani I."/>
            <person name="Brambilla E.-M."/>
            <person name="Klenk H.-P."/>
            <person name="Woyke T."/>
        </authorList>
    </citation>
    <scope>NUCLEOTIDE SEQUENCE [LARGE SCALE GENOMIC DNA]</scope>
    <source>
        <strain evidence="4 5">XJ-54</strain>
    </source>
</reference>
<evidence type="ECO:0000313" key="4">
    <source>
        <dbReference type="EMBL" id="EID52903.1"/>
    </source>
</evidence>
<dbReference type="GO" id="GO:0032259">
    <property type="term" value="P:methylation"/>
    <property type="evidence" value="ECO:0007669"/>
    <property type="project" value="UniProtKB-KW"/>
</dbReference>
<dbReference type="AlphaFoldDB" id="I0UYF0"/>
<gene>
    <name evidence="4" type="ORF">SacxiDRAFT_0631</name>
</gene>
<dbReference type="EMBL" id="JH636049">
    <property type="protein sequence ID" value="EID52903.1"/>
    <property type="molecule type" value="Genomic_DNA"/>
</dbReference>
<dbReference type="OrthoDB" id="9799672at2"/>
<dbReference type="Gene3D" id="3.40.50.150">
    <property type="entry name" value="Vaccinia Virus protein VP39"/>
    <property type="match status" value="1"/>
</dbReference>
<dbReference type="PANTHER" id="PTHR10509:SF14">
    <property type="entry name" value="CAFFEOYL-COA O-METHYLTRANSFERASE 3-RELATED"/>
    <property type="match status" value="1"/>
</dbReference>
<sequence length="220" mass="23396">MEQHLWTAVDHYLDEKLAPHDDVLDATVRACAEAGLPDIAVAANQGKLLNLLARMVGARRILEIGTLGGYSTIWLGRALPSDGRLVTIEADPAHAEVARGNIERAGLADRVNIRVGKALDVLPGLDASTPFDLTFIDADKASNAHYLRWALRLGRPGGVIVVDNVVRRGTVTDAGSADPAILGTREAIELLRDEPRLDATALQTVGVKGYDGLAVALITS</sequence>
<dbReference type="RefSeq" id="WP_006237009.1">
    <property type="nucleotide sequence ID" value="NZ_JH636049.1"/>
</dbReference>
<organism evidence="4 5">
    <name type="scientific">Saccharomonospora xinjiangensis XJ-54</name>
    <dbReference type="NCBI Taxonomy" id="882086"/>
    <lineage>
        <taxon>Bacteria</taxon>
        <taxon>Bacillati</taxon>
        <taxon>Actinomycetota</taxon>
        <taxon>Actinomycetes</taxon>
        <taxon>Pseudonocardiales</taxon>
        <taxon>Pseudonocardiaceae</taxon>
        <taxon>Saccharomonospora</taxon>
    </lineage>
</organism>
<dbReference type="eggNOG" id="COG4122">
    <property type="taxonomic scope" value="Bacteria"/>
</dbReference>
<accession>I0UYF0</accession>
<dbReference type="Pfam" id="PF01596">
    <property type="entry name" value="Methyltransf_3"/>
    <property type="match status" value="1"/>
</dbReference>
<evidence type="ECO:0000256" key="3">
    <source>
        <dbReference type="ARBA" id="ARBA00022691"/>
    </source>
</evidence>
<evidence type="ECO:0000256" key="2">
    <source>
        <dbReference type="ARBA" id="ARBA00022679"/>
    </source>
</evidence>
<dbReference type="PROSITE" id="PS51682">
    <property type="entry name" value="SAM_OMT_I"/>
    <property type="match status" value="1"/>
</dbReference>
<dbReference type="PANTHER" id="PTHR10509">
    <property type="entry name" value="O-METHYLTRANSFERASE-RELATED"/>
    <property type="match status" value="1"/>
</dbReference>
<dbReference type="GO" id="GO:0008171">
    <property type="term" value="F:O-methyltransferase activity"/>
    <property type="evidence" value="ECO:0007669"/>
    <property type="project" value="InterPro"/>
</dbReference>
<name>I0UYF0_9PSEU</name>
<dbReference type="InterPro" id="IPR029063">
    <property type="entry name" value="SAM-dependent_MTases_sf"/>
</dbReference>
<keyword evidence="5" id="KW-1185">Reference proteome</keyword>
<dbReference type="InterPro" id="IPR002935">
    <property type="entry name" value="SAM_O-MeTrfase"/>
</dbReference>
<keyword evidence="2 4" id="KW-0808">Transferase</keyword>
<keyword evidence="3" id="KW-0949">S-adenosyl-L-methionine</keyword>
<dbReference type="InterPro" id="IPR050362">
    <property type="entry name" value="Cation-dep_OMT"/>
</dbReference>
<dbReference type="SUPFAM" id="SSF53335">
    <property type="entry name" value="S-adenosyl-L-methionine-dependent methyltransferases"/>
    <property type="match status" value="1"/>
</dbReference>
<dbReference type="CDD" id="cd02440">
    <property type="entry name" value="AdoMet_MTases"/>
    <property type="match status" value="1"/>
</dbReference>
<proteinExistence type="predicted"/>
<dbReference type="STRING" id="882086.SacxiDRAFT_0631"/>
<protein>
    <submittedName>
        <fullName evidence="4">Putative O-methyltransferase</fullName>
    </submittedName>
</protein>
<dbReference type="GO" id="GO:0008757">
    <property type="term" value="F:S-adenosylmethionine-dependent methyltransferase activity"/>
    <property type="evidence" value="ECO:0007669"/>
    <property type="project" value="TreeGrafter"/>
</dbReference>